<sequence>MNVEYFNLEKPNRTSEFEILRKEASNYLIEQQKIIEDAYGIHKYEDWFYDQETGILTFSNAETKDKIVEIRYEEVGSISNISKTWLWSWANQHIEPKVKTEIEFVRDYGKENDLESLTKSKWFADEYDAWEMTAISAYLMKAKGAYRFPLENTFSFVIYKEIIKLEKYCL</sequence>
<dbReference type="Pfam" id="PF21813">
    <property type="entry name" value="DUF6882"/>
    <property type="match status" value="1"/>
</dbReference>
<comment type="caution">
    <text evidence="1">The sequence shown here is derived from an EMBL/GenBank/DDBJ whole genome shotgun (WGS) entry which is preliminary data.</text>
</comment>
<protein>
    <submittedName>
        <fullName evidence="1">Uncharacterized protein</fullName>
    </submittedName>
</protein>
<gene>
    <name evidence="1" type="ORF">FBFR_03545</name>
</gene>
<proteinExistence type="predicted"/>
<evidence type="ECO:0000313" key="2">
    <source>
        <dbReference type="Proteomes" id="UP000077164"/>
    </source>
</evidence>
<keyword evidence="2" id="KW-1185">Reference proteome</keyword>
<organism evidence="1 2">
    <name type="scientific">Flavobacterium fryxellicola</name>
    <dbReference type="NCBI Taxonomy" id="249352"/>
    <lineage>
        <taxon>Bacteria</taxon>
        <taxon>Pseudomonadati</taxon>
        <taxon>Bacteroidota</taxon>
        <taxon>Flavobacteriia</taxon>
        <taxon>Flavobacteriales</taxon>
        <taxon>Flavobacteriaceae</taxon>
        <taxon>Flavobacterium</taxon>
    </lineage>
</organism>
<dbReference type="RefSeq" id="WP_082854282.1">
    <property type="nucleotide sequence ID" value="NZ_FRDK01000007.1"/>
</dbReference>
<dbReference type="OrthoDB" id="7859927at2"/>
<dbReference type="AlphaFoldDB" id="A0A167YUL9"/>
<reference evidence="1 2" key="1">
    <citation type="submission" date="2016-03" db="EMBL/GenBank/DDBJ databases">
        <title>Draft genome sequence of Flavobacterium fryxellicola DSM 16209.</title>
        <authorList>
            <person name="Shin S.-K."/>
            <person name="Yi H."/>
        </authorList>
    </citation>
    <scope>NUCLEOTIDE SEQUENCE [LARGE SCALE GENOMIC DNA]</scope>
    <source>
        <strain evidence="1 2">DSM 16209</strain>
    </source>
</reference>
<name>A0A167YUL9_9FLAO</name>
<dbReference type="STRING" id="249352.SAMN05444395_107177"/>
<dbReference type="Proteomes" id="UP000077164">
    <property type="component" value="Unassembled WGS sequence"/>
</dbReference>
<dbReference type="EMBL" id="LVJE01000006">
    <property type="protein sequence ID" value="OAB29806.1"/>
    <property type="molecule type" value="Genomic_DNA"/>
</dbReference>
<accession>A0A167YUL9</accession>
<dbReference type="InterPro" id="IPR049249">
    <property type="entry name" value="DUF6882"/>
</dbReference>
<evidence type="ECO:0000313" key="1">
    <source>
        <dbReference type="EMBL" id="OAB29806.1"/>
    </source>
</evidence>